<dbReference type="InterPro" id="IPR015510">
    <property type="entry name" value="PGRP"/>
</dbReference>
<dbReference type="Proteomes" id="UP001162162">
    <property type="component" value="Unassembled WGS sequence"/>
</dbReference>
<sequence length="425" mass="47870">MRGTTRFSIIQLIPNEKELSLPHACLVPIELSYVLILEWVYLTLFVFNDNNFVSDSNITINRRLRLISRLQWLAQPPIEQPNVLKTPVSLVIIQHTATVPCASLAQCIFQVKVIQKYHIESNGWWDIGYNFLTGGDGAAYEGRGWTQEGAHTLGYNNRSIGVGFIGTFTAEKPPKSQIVAFKKLIDKGVDLGYITKDYKILGARQLYGTESPGTAFFKRDKDVATLGSRTMIGFGFFFGDENNKDLFVSDLNTTVNGGLRILSRVEWLAQPPTKLPVKLKTPVLLIIIHHTSTASCRTEGECIYIVRNIQQFHVESRQLWDIGYNFLVGGDGSVYEGRGWEREGAHTFEYNYLSIGVAFVGTFTTSPPPENQTDTFNRLVAIGVKLGYLRENYKIMAASQLESIESPGAEFVKEMQKWPHWSKNL</sequence>
<feature type="domain" description="N-acetylmuramoyl-L-alanine amidase" evidence="5">
    <location>
        <begin position="272"/>
        <end position="408"/>
    </location>
</feature>
<keyword evidence="2" id="KW-0399">Innate immunity</keyword>
<dbReference type="PANTHER" id="PTHR11022">
    <property type="entry name" value="PEPTIDOGLYCAN RECOGNITION PROTEIN"/>
    <property type="match status" value="1"/>
</dbReference>
<feature type="domain" description="Peptidoglycan recognition protein family" evidence="6">
    <location>
        <begin position="64"/>
        <end position="207"/>
    </location>
</feature>
<evidence type="ECO:0000256" key="4">
    <source>
        <dbReference type="ARBA" id="ARBA00057187"/>
    </source>
</evidence>
<proteinExistence type="inferred from homology"/>
<dbReference type="SUPFAM" id="SSF55846">
    <property type="entry name" value="N-acetylmuramoyl-L-alanine amidase-like"/>
    <property type="match status" value="2"/>
</dbReference>
<evidence type="ECO:0000259" key="5">
    <source>
        <dbReference type="SMART" id="SM00644"/>
    </source>
</evidence>
<gene>
    <name evidence="7" type="ORF">NQ318_009690</name>
</gene>
<organism evidence="7 8">
    <name type="scientific">Aromia moschata</name>
    <dbReference type="NCBI Taxonomy" id="1265417"/>
    <lineage>
        <taxon>Eukaryota</taxon>
        <taxon>Metazoa</taxon>
        <taxon>Ecdysozoa</taxon>
        <taxon>Arthropoda</taxon>
        <taxon>Hexapoda</taxon>
        <taxon>Insecta</taxon>
        <taxon>Pterygota</taxon>
        <taxon>Neoptera</taxon>
        <taxon>Endopterygota</taxon>
        <taxon>Coleoptera</taxon>
        <taxon>Polyphaga</taxon>
        <taxon>Cucujiformia</taxon>
        <taxon>Chrysomeloidea</taxon>
        <taxon>Cerambycidae</taxon>
        <taxon>Cerambycinae</taxon>
        <taxon>Callichromatini</taxon>
        <taxon>Aromia</taxon>
    </lineage>
</organism>
<dbReference type="InterPro" id="IPR036505">
    <property type="entry name" value="Amidase/PGRP_sf"/>
</dbReference>
<comment type="similarity">
    <text evidence="1">Belongs to the N-acetylmuramoyl-L-alanine amidase 2 family.</text>
</comment>
<comment type="function">
    <text evidence="4">Peptidoglycan-recognition protein probably involved in innate immunity by binding to peptidoglycans (PGN) of bacteria and activating the prophenoloxidase (proPO) cascade immune response. Binds to 1,3-beta-D-glucan and PGN.</text>
</comment>
<dbReference type="InterPro" id="IPR002502">
    <property type="entry name" value="Amidase_domain"/>
</dbReference>
<dbReference type="GO" id="GO:0008270">
    <property type="term" value="F:zinc ion binding"/>
    <property type="evidence" value="ECO:0007669"/>
    <property type="project" value="InterPro"/>
</dbReference>
<evidence type="ECO:0000256" key="1">
    <source>
        <dbReference type="ARBA" id="ARBA00007553"/>
    </source>
</evidence>
<dbReference type="GO" id="GO:0009253">
    <property type="term" value="P:peptidoglycan catabolic process"/>
    <property type="evidence" value="ECO:0007669"/>
    <property type="project" value="InterPro"/>
</dbReference>
<dbReference type="SMART" id="SM00701">
    <property type="entry name" value="PGRP"/>
    <property type="match status" value="2"/>
</dbReference>
<protein>
    <recommendedName>
        <fullName evidence="9">Peptidoglycan recognition protein</fullName>
    </recommendedName>
</protein>
<dbReference type="Gene3D" id="3.40.80.10">
    <property type="entry name" value="Peptidoglycan recognition protein-like"/>
    <property type="match status" value="2"/>
</dbReference>
<keyword evidence="8" id="KW-1185">Reference proteome</keyword>
<evidence type="ECO:0000259" key="6">
    <source>
        <dbReference type="SMART" id="SM00701"/>
    </source>
</evidence>
<evidence type="ECO:0000313" key="7">
    <source>
        <dbReference type="EMBL" id="KAJ8934533.1"/>
    </source>
</evidence>
<dbReference type="EMBL" id="JAPWTK010001028">
    <property type="protein sequence ID" value="KAJ8934533.1"/>
    <property type="molecule type" value="Genomic_DNA"/>
</dbReference>
<comment type="caution">
    <text evidence="7">The sequence shown here is derived from an EMBL/GenBank/DDBJ whole genome shotgun (WGS) entry which is preliminary data.</text>
</comment>
<dbReference type="GO" id="GO:0008745">
    <property type="term" value="F:N-acetylmuramoyl-L-alanine amidase activity"/>
    <property type="evidence" value="ECO:0007669"/>
    <property type="project" value="InterPro"/>
</dbReference>
<reference evidence="7" key="1">
    <citation type="journal article" date="2023" name="Insect Mol. Biol.">
        <title>Genome sequencing provides insights into the evolution of gene families encoding plant cell wall-degrading enzymes in longhorned beetles.</title>
        <authorList>
            <person name="Shin N.R."/>
            <person name="Okamura Y."/>
            <person name="Kirsch R."/>
            <person name="Pauchet Y."/>
        </authorList>
    </citation>
    <scope>NUCLEOTIDE SEQUENCE</scope>
    <source>
        <strain evidence="7">AMC_N1</strain>
    </source>
</reference>
<dbReference type="SMART" id="SM00644">
    <property type="entry name" value="Ami_2"/>
    <property type="match status" value="2"/>
</dbReference>
<dbReference type="FunFam" id="3.40.80.10:FF:000001">
    <property type="entry name" value="Peptidoglycan recognition protein 1"/>
    <property type="match status" value="2"/>
</dbReference>
<evidence type="ECO:0008006" key="9">
    <source>
        <dbReference type="Google" id="ProtNLM"/>
    </source>
</evidence>
<evidence type="ECO:0000256" key="3">
    <source>
        <dbReference type="ARBA" id="ARBA00022859"/>
    </source>
</evidence>
<dbReference type="InterPro" id="IPR006619">
    <property type="entry name" value="PGRP_domain_met/bac"/>
</dbReference>
<dbReference type="Pfam" id="PF01510">
    <property type="entry name" value="Amidase_2"/>
    <property type="match status" value="2"/>
</dbReference>
<dbReference type="GO" id="GO:0045087">
    <property type="term" value="P:innate immune response"/>
    <property type="evidence" value="ECO:0007669"/>
    <property type="project" value="UniProtKB-KW"/>
</dbReference>
<dbReference type="PANTHER" id="PTHR11022:SF41">
    <property type="entry name" value="PEPTIDOGLYCAN-RECOGNITION PROTEIN LC-RELATED"/>
    <property type="match status" value="1"/>
</dbReference>
<feature type="domain" description="Peptidoglycan recognition protein family" evidence="6">
    <location>
        <begin position="259"/>
        <end position="402"/>
    </location>
</feature>
<dbReference type="AlphaFoldDB" id="A0AAV8X7J8"/>
<evidence type="ECO:0000313" key="8">
    <source>
        <dbReference type="Proteomes" id="UP001162162"/>
    </source>
</evidence>
<accession>A0AAV8X7J8</accession>
<feature type="domain" description="N-acetylmuramoyl-L-alanine amidase" evidence="5">
    <location>
        <begin position="76"/>
        <end position="213"/>
    </location>
</feature>
<keyword evidence="3" id="KW-0391">Immunity</keyword>
<evidence type="ECO:0000256" key="2">
    <source>
        <dbReference type="ARBA" id="ARBA00022588"/>
    </source>
</evidence>
<dbReference type="CDD" id="cd06583">
    <property type="entry name" value="PGRP"/>
    <property type="match status" value="2"/>
</dbReference>
<name>A0AAV8X7J8_9CUCU</name>